<accession>A0A0G4NGC1</accession>
<dbReference type="PANTHER" id="PTHR21567">
    <property type="entry name" value="CLASP"/>
    <property type="match status" value="1"/>
</dbReference>
<dbReference type="Pfam" id="PF12348">
    <property type="entry name" value="CLASP_N"/>
    <property type="match status" value="1"/>
</dbReference>
<comment type="subunit">
    <text evidence="3">Interacts with microtubules.</text>
</comment>
<dbReference type="GO" id="GO:0005815">
    <property type="term" value="C:microtubule organizing center"/>
    <property type="evidence" value="ECO:0007669"/>
    <property type="project" value="TreeGrafter"/>
</dbReference>
<evidence type="ECO:0000256" key="2">
    <source>
        <dbReference type="ARBA" id="ARBA00009549"/>
    </source>
</evidence>
<dbReference type="PANTHER" id="PTHR21567:SF9">
    <property type="entry name" value="CLIP-ASSOCIATING PROTEIN"/>
    <property type="match status" value="1"/>
</dbReference>
<dbReference type="GO" id="GO:0060172">
    <property type="term" value="P:astral microtubule depolymerization"/>
    <property type="evidence" value="ECO:0007669"/>
    <property type="project" value="TreeGrafter"/>
</dbReference>
<dbReference type="Proteomes" id="UP000045706">
    <property type="component" value="Unassembled WGS sequence"/>
</dbReference>
<dbReference type="SUPFAM" id="SSF48371">
    <property type="entry name" value="ARM repeat"/>
    <property type="match status" value="1"/>
</dbReference>
<evidence type="ECO:0000256" key="6">
    <source>
        <dbReference type="ARBA" id="ARBA00022776"/>
    </source>
</evidence>
<comment type="subcellular location">
    <subcellularLocation>
        <location evidence="1">Cytoplasm</location>
        <location evidence="1">Cytoskeleton</location>
        <location evidence="1">Spindle</location>
    </subcellularLocation>
</comment>
<evidence type="ECO:0000313" key="10">
    <source>
        <dbReference type="Proteomes" id="UP000045706"/>
    </source>
</evidence>
<evidence type="ECO:0000256" key="5">
    <source>
        <dbReference type="ARBA" id="ARBA00022701"/>
    </source>
</evidence>
<dbReference type="AlphaFoldDB" id="A0A0G4NGC1"/>
<evidence type="ECO:0000256" key="4">
    <source>
        <dbReference type="ARBA" id="ARBA00022618"/>
    </source>
</evidence>
<dbReference type="GO" id="GO:0051301">
    <property type="term" value="P:cell division"/>
    <property type="evidence" value="ECO:0007669"/>
    <property type="project" value="UniProtKB-KW"/>
</dbReference>
<dbReference type="InterPro" id="IPR016024">
    <property type="entry name" value="ARM-type_fold"/>
</dbReference>
<sequence>KALLDGIIKAVNSLRTSLSKEGCALVQDIAHAFGPGMDPLVELLMQTFIKLCAATKKIASQQANVTVDAIVGRASYNSRIMQHVWGACQDKNVQPRTYAADWLQTILKKEGHHKSHIEHNGGVELFEKCIKKGLNDSNPGVREKMRGTYWAFA</sequence>
<feature type="non-terminal residue" evidence="9">
    <location>
        <position position="1"/>
    </location>
</feature>
<dbReference type="Gene3D" id="1.25.10.10">
    <property type="entry name" value="Leucine-rich Repeat Variant"/>
    <property type="match status" value="1"/>
</dbReference>
<gene>
    <name evidence="9" type="ORF">BN1723_019710</name>
</gene>
<evidence type="ECO:0000256" key="7">
    <source>
        <dbReference type="ARBA" id="ARBA00024889"/>
    </source>
</evidence>
<organism evidence="9 10">
    <name type="scientific">Verticillium longisporum</name>
    <name type="common">Verticillium dahliae var. longisporum</name>
    <dbReference type="NCBI Taxonomy" id="100787"/>
    <lineage>
        <taxon>Eukaryota</taxon>
        <taxon>Fungi</taxon>
        <taxon>Dikarya</taxon>
        <taxon>Ascomycota</taxon>
        <taxon>Pezizomycotina</taxon>
        <taxon>Sordariomycetes</taxon>
        <taxon>Hypocreomycetidae</taxon>
        <taxon>Glomerellales</taxon>
        <taxon>Plectosphaerellaceae</taxon>
        <taxon>Verticillium</taxon>
    </lineage>
</organism>
<proteinExistence type="inferred from homology"/>
<dbReference type="GO" id="GO:0008017">
    <property type="term" value="F:microtubule binding"/>
    <property type="evidence" value="ECO:0007669"/>
    <property type="project" value="TreeGrafter"/>
</dbReference>
<dbReference type="InterPro" id="IPR024395">
    <property type="entry name" value="CLASP_N_dom"/>
</dbReference>
<evidence type="ECO:0000256" key="1">
    <source>
        <dbReference type="ARBA" id="ARBA00004186"/>
    </source>
</evidence>
<keyword evidence="6" id="KW-0131">Cell cycle</keyword>
<dbReference type="GO" id="GO:0005881">
    <property type="term" value="C:cytoplasmic microtubule"/>
    <property type="evidence" value="ECO:0007669"/>
    <property type="project" value="TreeGrafter"/>
</dbReference>
<comment type="function">
    <text evidence="7">Microtubule binding protein that promotes the stabilization of dynamic microtubules. Required for mitotic spindle formation.</text>
</comment>
<evidence type="ECO:0000259" key="8">
    <source>
        <dbReference type="Pfam" id="PF12348"/>
    </source>
</evidence>
<dbReference type="GO" id="GO:1990023">
    <property type="term" value="C:mitotic spindle midzone"/>
    <property type="evidence" value="ECO:0007669"/>
    <property type="project" value="TreeGrafter"/>
</dbReference>
<dbReference type="EMBL" id="CVQI01034746">
    <property type="protein sequence ID" value="CRK45385.1"/>
    <property type="molecule type" value="Genomic_DNA"/>
</dbReference>
<name>A0A0G4NGC1_VERLO</name>
<evidence type="ECO:0000313" key="9">
    <source>
        <dbReference type="EMBL" id="CRK45385.1"/>
    </source>
</evidence>
<feature type="domain" description="CLASP N-terminal" evidence="8">
    <location>
        <begin position="1"/>
        <end position="153"/>
    </location>
</feature>
<feature type="non-terminal residue" evidence="9">
    <location>
        <position position="153"/>
    </location>
</feature>
<dbReference type="GO" id="GO:0090307">
    <property type="term" value="P:mitotic spindle assembly"/>
    <property type="evidence" value="ECO:0007669"/>
    <property type="project" value="TreeGrafter"/>
</dbReference>
<keyword evidence="5" id="KW-0493">Microtubule</keyword>
<dbReference type="GO" id="GO:0005876">
    <property type="term" value="C:spindle microtubule"/>
    <property type="evidence" value="ECO:0007669"/>
    <property type="project" value="TreeGrafter"/>
</dbReference>
<evidence type="ECO:0000256" key="3">
    <source>
        <dbReference type="ARBA" id="ARBA00011375"/>
    </source>
</evidence>
<keyword evidence="6" id="KW-0498">Mitosis</keyword>
<reference evidence="10" key="1">
    <citation type="submission" date="2015-05" db="EMBL/GenBank/DDBJ databases">
        <authorList>
            <person name="Fogelqvist Johan"/>
        </authorList>
    </citation>
    <scope>NUCLEOTIDE SEQUENCE [LARGE SCALE GENOMIC DNA]</scope>
</reference>
<protein>
    <recommendedName>
        <fullName evidence="8">CLASP N-terminal domain-containing protein</fullName>
    </recommendedName>
</protein>
<comment type="similarity">
    <text evidence="2">Belongs to the CLASP family.</text>
</comment>
<dbReference type="InterPro" id="IPR011989">
    <property type="entry name" value="ARM-like"/>
</dbReference>
<keyword evidence="4" id="KW-0132">Cell division</keyword>